<comment type="caution">
    <text evidence="2">The sequence shown here is derived from an EMBL/GenBank/DDBJ whole genome shotgun (WGS) entry which is preliminary data.</text>
</comment>
<feature type="compositionally biased region" description="Acidic residues" evidence="1">
    <location>
        <begin position="12"/>
        <end position="23"/>
    </location>
</feature>
<feature type="compositionally biased region" description="Basic and acidic residues" evidence="1">
    <location>
        <begin position="1"/>
        <end position="11"/>
    </location>
</feature>
<evidence type="ECO:0000313" key="2">
    <source>
        <dbReference type="EMBL" id="GAH68352.1"/>
    </source>
</evidence>
<proteinExistence type="predicted"/>
<feature type="region of interest" description="Disordered" evidence="1">
    <location>
        <begin position="1"/>
        <end position="25"/>
    </location>
</feature>
<protein>
    <submittedName>
        <fullName evidence="2">Uncharacterized protein</fullName>
    </submittedName>
</protein>
<dbReference type="AlphaFoldDB" id="X1HFZ7"/>
<evidence type="ECO:0000256" key="1">
    <source>
        <dbReference type="SAM" id="MobiDB-lite"/>
    </source>
</evidence>
<accession>X1HFZ7</accession>
<reference evidence="2" key="1">
    <citation type="journal article" date="2014" name="Front. Microbiol.">
        <title>High frequency of phylogenetically diverse reductive dehalogenase-homologous genes in deep subseafloor sedimentary metagenomes.</title>
        <authorList>
            <person name="Kawai M."/>
            <person name="Futagami T."/>
            <person name="Toyoda A."/>
            <person name="Takaki Y."/>
            <person name="Nishi S."/>
            <person name="Hori S."/>
            <person name="Arai W."/>
            <person name="Tsubouchi T."/>
            <person name="Morono Y."/>
            <person name="Uchiyama I."/>
            <person name="Ito T."/>
            <person name="Fujiyama A."/>
            <person name="Inagaki F."/>
            <person name="Takami H."/>
        </authorList>
    </citation>
    <scope>NUCLEOTIDE SEQUENCE</scope>
    <source>
        <strain evidence="2">Expedition CK06-06</strain>
    </source>
</reference>
<gene>
    <name evidence="2" type="ORF">S03H2_43189</name>
</gene>
<dbReference type="EMBL" id="BARU01026917">
    <property type="protein sequence ID" value="GAH68352.1"/>
    <property type="molecule type" value="Genomic_DNA"/>
</dbReference>
<sequence>MCKEEKKSEEEKPCEEEEPEEEEKLWTAEVIVTAKAITKEEAEEKIKAGYVLVDDILELKLETMDHLEGEFRKKMTQKIFRALQHREQHPSASIW</sequence>
<organism evidence="2">
    <name type="scientific">marine sediment metagenome</name>
    <dbReference type="NCBI Taxonomy" id="412755"/>
    <lineage>
        <taxon>unclassified sequences</taxon>
        <taxon>metagenomes</taxon>
        <taxon>ecological metagenomes</taxon>
    </lineage>
</organism>
<name>X1HFZ7_9ZZZZ</name>